<evidence type="ECO:0000256" key="4">
    <source>
        <dbReference type="ARBA" id="ARBA00022741"/>
    </source>
</evidence>
<proteinExistence type="predicted"/>
<dbReference type="Gene3D" id="1.10.510.10">
    <property type="entry name" value="Transferase(Phosphotransferase) domain 1"/>
    <property type="match status" value="1"/>
</dbReference>
<keyword evidence="2" id="KW-0723">Serine/threonine-protein kinase</keyword>
<accession>A0A9P3LB53</accession>
<sequence length="831" mass="90802">MPFFQSLSRLVRRRRRREPTCDSPPSPPSVITECPSNSEHASSTSPPAAPPELDLGCFSSTKRRRLRKLGPTVSPARTTVPNATTRSSSDLEKPLPELPYSISTQLDQFSSQPMRRASSTKRKPVPHAEKLEAAPPVPLSSRLVGLERASDATDPSSNSTAPHNSTHAASFSRATRCAPGAVSPLSEASPSRTAGLSKLAAPATIAHAGHPQTHIVQPEEDLPAHAHVRNANSRHVDIGDPGFSATLPPPPPQPEPNPLAVPTPRATGESVSADEGAAPAQHSLLDLSEYLGRLLESPELSQVMQQAAFREHVKGCMRDGLFDEGLTGRVRAAFAERGYPLADENKTVRGVFSDEWPSTDEDEAPRDPEDSEDAETESRHSIPAASQYASREPDPFVGQSSPNIPSAEQRQTGIRPEAQLPPGHALFHGSKIYVLQGLISVGIKDATYTATDEVGDQVAVRVIAVANARSMVNEYQVTKLAAERDEPFIVRLLASWMDRSFVYFVTHQYTSNAQMLPTLLIVDAAGVPRPFDLYRGAAELISGLASLHRMGFVHRLLTAENILVTPSGRLALANFSGARRTDAHGHVPAGPPAPRVREPPECAFPGLFGARETQAADVWRLGWLLAELFARVPQQPYGTLAPHVTARWHAGADVVLTPEAMAAQLEDATRLVTIQHDPLDLGSLPNIKAMDPHLFDLLSKMLVRDPRERWTAEQLKTHPYFSRVDWNKLEKCGASYTADETYPNEMRGAPPAMDSDDECAPLDFTFTLPTDLLDRGVERHYGAQFARARMQSRHGDAHAQHTGPHEHHHMDPTTNNYDLNDLNDSMRPRRT</sequence>
<gene>
    <name evidence="11" type="ORF">PsYK624_042920</name>
</gene>
<evidence type="ECO:0000256" key="5">
    <source>
        <dbReference type="ARBA" id="ARBA00022777"/>
    </source>
</evidence>
<comment type="catalytic activity">
    <reaction evidence="7">
        <text>L-threonyl-[protein] + ATP = O-phospho-L-threonyl-[protein] + ADP + H(+)</text>
        <dbReference type="Rhea" id="RHEA:46608"/>
        <dbReference type="Rhea" id="RHEA-COMP:11060"/>
        <dbReference type="Rhea" id="RHEA-COMP:11605"/>
        <dbReference type="ChEBI" id="CHEBI:15378"/>
        <dbReference type="ChEBI" id="CHEBI:30013"/>
        <dbReference type="ChEBI" id="CHEBI:30616"/>
        <dbReference type="ChEBI" id="CHEBI:61977"/>
        <dbReference type="ChEBI" id="CHEBI:456216"/>
        <dbReference type="EC" id="2.7.11.1"/>
    </reaction>
</comment>
<evidence type="ECO:0000313" key="12">
    <source>
        <dbReference type="Proteomes" id="UP000703269"/>
    </source>
</evidence>
<feature type="region of interest" description="Disordered" evidence="9">
    <location>
        <begin position="1"/>
        <end position="175"/>
    </location>
</feature>
<name>A0A9P3LB53_9APHY</name>
<evidence type="ECO:0000313" key="11">
    <source>
        <dbReference type="EMBL" id="GJE88209.1"/>
    </source>
</evidence>
<evidence type="ECO:0000256" key="8">
    <source>
        <dbReference type="ARBA" id="ARBA00048679"/>
    </source>
</evidence>
<feature type="compositionally biased region" description="Basic and acidic residues" evidence="9">
    <location>
        <begin position="793"/>
        <end position="811"/>
    </location>
</feature>
<feature type="compositionally biased region" description="Polar residues" evidence="9">
    <location>
        <begin position="153"/>
        <end position="173"/>
    </location>
</feature>
<evidence type="ECO:0000256" key="2">
    <source>
        <dbReference type="ARBA" id="ARBA00022527"/>
    </source>
</evidence>
<evidence type="ECO:0000256" key="3">
    <source>
        <dbReference type="ARBA" id="ARBA00022679"/>
    </source>
</evidence>
<dbReference type="PROSITE" id="PS50011">
    <property type="entry name" value="PROTEIN_KINASE_DOM"/>
    <property type="match status" value="1"/>
</dbReference>
<evidence type="ECO:0000256" key="1">
    <source>
        <dbReference type="ARBA" id="ARBA00012513"/>
    </source>
</evidence>
<dbReference type="SMART" id="SM00220">
    <property type="entry name" value="S_TKc"/>
    <property type="match status" value="1"/>
</dbReference>
<dbReference type="GO" id="GO:0005524">
    <property type="term" value="F:ATP binding"/>
    <property type="evidence" value="ECO:0007669"/>
    <property type="project" value="UniProtKB-KW"/>
</dbReference>
<evidence type="ECO:0000256" key="6">
    <source>
        <dbReference type="ARBA" id="ARBA00022840"/>
    </source>
</evidence>
<feature type="compositionally biased region" description="Polar residues" evidence="9">
    <location>
        <begin position="101"/>
        <end position="113"/>
    </location>
</feature>
<feature type="region of interest" description="Disordered" evidence="9">
    <location>
        <begin position="350"/>
        <end position="412"/>
    </location>
</feature>
<feature type="compositionally biased region" description="Low complexity" evidence="9">
    <location>
        <begin position="812"/>
        <end position="823"/>
    </location>
</feature>
<organism evidence="11 12">
    <name type="scientific">Phanerochaete sordida</name>
    <dbReference type="NCBI Taxonomy" id="48140"/>
    <lineage>
        <taxon>Eukaryota</taxon>
        <taxon>Fungi</taxon>
        <taxon>Dikarya</taxon>
        <taxon>Basidiomycota</taxon>
        <taxon>Agaricomycotina</taxon>
        <taxon>Agaricomycetes</taxon>
        <taxon>Polyporales</taxon>
        <taxon>Phanerochaetaceae</taxon>
        <taxon>Phanerochaete</taxon>
    </lineage>
</organism>
<feature type="region of interest" description="Disordered" evidence="9">
    <location>
        <begin position="790"/>
        <end position="831"/>
    </location>
</feature>
<dbReference type="GO" id="GO:0004674">
    <property type="term" value="F:protein serine/threonine kinase activity"/>
    <property type="evidence" value="ECO:0007669"/>
    <property type="project" value="UniProtKB-KW"/>
</dbReference>
<keyword evidence="5 11" id="KW-0418">Kinase</keyword>
<evidence type="ECO:0000256" key="7">
    <source>
        <dbReference type="ARBA" id="ARBA00047899"/>
    </source>
</evidence>
<dbReference type="InterPro" id="IPR011009">
    <property type="entry name" value="Kinase-like_dom_sf"/>
</dbReference>
<comment type="catalytic activity">
    <reaction evidence="8">
        <text>L-seryl-[protein] + ATP = O-phospho-L-seryl-[protein] + ADP + H(+)</text>
        <dbReference type="Rhea" id="RHEA:17989"/>
        <dbReference type="Rhea" id="RHEA-COMP:9863"/>
        <dbReference type="Rhea" id="RHEA-COMP:11604"/>
        <dbReference type="ChEBI" id="CHEBI:15378"/>
        <dbReference type="ChEBI" id="CHEBI:29999"/>
        <dbReference type="ChEBI" id="CHEBI:30616"/>
        <dbReference type="ChEBI" id="CHEBI:83421"/>
        <dbReference type="ChEBI" id="CHEBI:456216"/>
        <dbReference type="EC" id="2.7.11.1"/>
    </reaction>
</comment>
<evidence type="ECO:0000259" key="10">
    <source>
        <dbReference type="PROSITE" id="PS50011"/>
    </source>
</evidence>
<dbReference type="InterPro" id="IPR000719">
    <property type="entry name" value="Prot_kinase_dom"/>
</dbReference>
<dbReference type="AlphaFoldDB" id="A0A9P3LB53"/>
<dbReference type="PANTHER" id="PTHR24356:SF1">
    <property type="entry name" value="SERINE_THREONINE-PROTEIN KINASE GREATWALL"/>
    <property type="match status" value="1"/>
</dbReference>
<dbReference type="EMBL" id="BPQB01000008">
    <property type="protein sequence ID" value="GJE88209.1"/>
    <property type="molecule type" value="Genomic_DNA"/>
</dbReference>
<dbReference type="InterPro" id="IPR050236">
    <property type="entry name" value="Ser_Thr_kinase_AGC"/>
</dbReference>
<reference evidence="11 12" key="1">
    <citation type="submission" date="2021-08" db="EMBL/GenBank/DDBJ databases">
        <title>Draft Genome Sequence of Phanerochaete sordida strain YK-624.</title>
        <authorList>
            <person name="Mori T."/>
            <person name="Dohra H."/>
            <person name="Suzuki T."/>
            <person name="Kawagishi H."/>
            <person name="Hirai H."/>
        </authorList>
    </citation>
    <scope>NUCLEOTIDE SEQUENCE [LARGE SCALE GENOMIC DNA]</scope>
    <source>
        <strain evidence="11 12">YK-624</strain>
    </source>
</reference>
<feature type="compositionally biased region" description="Pro residues" evidence="9">
    <location>
        <begin position="247"/>
        <end position="261"/>
    </location>
</feature>
<feature type="compositionally biased region" description="Acidic residues" evidence="9">
    <location>
        <begin position="357"/>
        <end position="375"/>
    </location>
</feature>
<feature type="compositionally biased region" description="Polar residues" evidence="9">
    <location>
        <begin position="398"/>
        <end position="412"/>
    </location>
</feature>
<comment type="caution">
    <text evidence="11">The sequence shown here is derived from an EMBL/GenBank/DDBJ whole genome shotgun (WGS) entry which is preliminary data.</text>
</comment>
<dbReference type="GO" id="GO:0035556">
    <property type="term" value="P:intracellular signal transduction"/>
    <property type="evidence" value="ECO:0007669"/>
    <property type="project" value="TreeGrafter"/>
</dbReference>
<dbReference type="SUPFAM" id="SSF56112">
    <property type="entry name" value="Protein kinase-like (PK-like)"/>
    <property type="match status" value="1"/>
</dbReference>
<evidence type="ECO:0000256" key="9">
    <source>
        <dbReference type="SAM" id="MobiDB-lite"/>
    </source>
</evidence>
<keyword evidence="4" id="KW-0547">Nucleotide-binding</keyword>
<protein>
    <recommendedName>
        <fullName evidence="1">non-specific serine/threonine protein kinase</fullName>
        <ecNumber evidence="1">2.7.11.1</ecNumber>
    </recommendedName>
</protein>
<feature type="compositionally biased region" description="Polar residues" evidence="9">
    <location>
        <begin position="75"/>
        <end position="88"/>
    </location>
</feature>
<feature type="region of interest" description="Disordered" evidence="9">
    <location>
        <begin position="239"/>
        <end position="278"/>
    </location>
</feature>
<dbReference type="Pfam" id="PF00069">
    <property type="entry name" value="Pkinase"/>
    <property type="match status" value="1"/>
</dbReference>
<dbReference type="PANTHER" id="PTHR24356">
    <property type="entry name" value="SERINE/THREONINE-PROTEIN KINASE"/>
    <property type="match status" value="1"/>
</dbReference>
<keyword evidence="6" id="KW-0067">ATP-binding</keyword>
<feature type="domain" description="Protein kinase" evidence="10">
    <location>
        <begin position="433"/>
        <end position="721"/>
    </location>
</feature>
<dbReference type="EC" id="2.7.11.1" evidence="1"/>
<keyword evidence="12" id="KW-1185">Reference proteome</keyword>
<keyword evidence="3" id="KW-0808">Transferase</keyword>
<dbReference type="Proteomes" id="UP000703269">
    <property type="component" value="Unassembled WGS sequence"/>
</dbReference>